<sequence>MDVFTRAVAALRSAGWVHEPAPRHSRSVPDVLASLPDVQRSWASSFARLSSPDDAVWFLALDDYTDSGDAAFAWNEFETLSRDAAVSDDDEAAVAEFWRRHCPILCSVRDDYAYLAVGVDGEIVHGVEPEFEATTTVADSLVDLLEAIAHRSELLPVVETLLFPARATGSRN</sequence>
<reference evidence="1 2" key="1">
    <citation type="submission" date="2023-11" db="EMBL/GenBank/DDBJ databases">
        <authorList>
            <person name="Val-Calvo J."/>
            <person name="Scortti M."/>
            <person name="Vazquez-Boland J."/>
        </authorList>
    </citation>
    <scope>NUCLEOTIDE SEQUENCE [LARGE SCALE GENOMIC DNA]</scope>
    <source>
        <strain evidence="1 2">DSM 46662</strain>
    </source>
</reference>
<name>A0ABW9FZK6_9NOCA</name>
<evidence type="ECO:0000313" key="1">
    <source>
        <dbReference type="EMBL" id="MFM1731064.1"/>
    </source>
</evidence>
<organism evidence="1 2">
    <name type="scientific">Prescottella soli</name>
    <dbReference type="NCBI Taxonomy" id="1543852"/>
    <lineage>
        <taxon>Bacteria</taxon>
        <taxon>Bacillati</taxon>
        <taxon>Actinomycetota</taxon>
        <taxon>Actinomycetes</taxon>
        <taxon>Mycobacteriales</taxon>
        <taxon>Nocardiaceae</taxon>
        <taxon>Prescottella</taxon>
    </lineage>
</organism>
<accession>A0ABW9FZK6</accession>
<comment type="caution">
    <text evidence="1">The sequence shown here is derived from an EMBL/GenBank/DDBJ whole genome shotgun (WGS) entry which is preliminary data.</text>
</comment>
<dbReference type="EMBL" id="JBDLNU010000006">
    <property type="protein sequence ID" value="MFM1731064.1"/>
    <property type="molecule type" value="Genomic_DNA"/>
</dbReference>
<gene>
    <name evidence="1" type="ORF">ABEU19_004612</name>
</gene>
<dbReference type="RefSeq" id="WP_348610796.1">
    <property type="nucleotide sequence ID" value="NZ_CP157276.1"/>
</dbReference>
<proteinExistence type="predicted"/>
<dbReference type="Proteomes" id="UP001629744">
    <property type="component" value="Unassembled WGS sequence"/>
</dbReference>
<evidence type="ECO:0000313" key="2">
    <source>
        <dbReference type="Proteomes" id="UP001629744"/>
    </source>
</evidence>
<protein>
    <submittedName>
        <fullName evidence="1">Uncharacterized protein</fullName>
    </submittedName>
</protein>
<keyword evidence="2" id="KW-1185">Reference proteome</keyword>